<organism evidence="1">
    <name type="scientific">Daphnia magna</name>
    <dbReference type="NCBI Taxonomy" id="35525"/>
    <lineage>
        <taxon>Eukaryota</taxon>
        <taxon>Metazoa</taxon>
        <taxon>Ecdysozoa</taxon>
        <taxon>Arthropoda</taxon>
        <taxon>Crustacea</taxon>
        <taxon>Branchiopoda</taxon>
        <taxon>Diplostraca</taxon>
        <taxon>Cladocera</taxon>
        <taxon>Anomopoda</taxon>
        <taxon>Daphniidae</taxon>
        <taxon>Daphnia</taxon>
    </lineage>
</organism>
<accession>A0A0P5SCV7</accession>
<sequence length="106" mass="11988">MTVDFKLKLLRETLFGICFLGETSQPTFGTRHCGFKSPVLGNVTSFLNLKEKAMDVTKLYRCTLCSVYPNQYTRTMASKISQVGKLQVILHHLQCAELINEGKKTK</sequence>
<dbReference type="EMBL" id="GDIQ01095365">
    <property type="protein sequence ID" value="JAL56361.1"/>
    <property type="molecule type" value="Transcribed_RNA"/>
</dbReference>
<proteinExistence type="predicted"/>
<evidence type="ECO:0000313" key="1">
    <source>
        <dbReference type="EMBL" id="JAL56361.1"/>
    </source>
</evidence>
<protein>
    <submittedName>
        <fullName evidence="1">Uncharacterized protein</fullName>
    </submittedName>
</protein>
<reference evidence="1" key="1">
    <citation type="submission" date="2015-10" db="EMBL/GenBank/DDBJ databases">
        <title>EvidentialGene: Evidence-directed Construction of Complete mRNA Transcriptomes without Genomes.</title>
        <authorList>
            <person name="Gilbert D.G."/>
        </authorList>
    </citation>
    <scope>NUCLEOTIDE SEQUENCE</scope>
</reference>
<dbReference type="AlphaFoldDB" id="A0A0P5SCV7"/>
<name>A0A0P5SCV7_9CRUS</name>